<dbReference type="AlphaFoldDB" id="A0A5N0E4C6"/>
<name>A0A5N0E4C6_9NOCA</name>
<dbReference type="Pfam" id="PF13193">
    <property type="entry name" value="AMP-binding_C"/>
    <property type="match status" value="1"/>
</dbReference>
<dbReference type="PANTHER" id="PTHR45527">
    <property type="entry name" value="NONRIBOSOMAL PEPTIDE SYNTHETASE"/>
    <property type="match status" value="1"/>
</dbReference>
<feature type="domain" description="AMP-dependent synthetase/ligase" evidence="1">
    <location>
        <begin position="66"/>
        <end position="409"/>
    </location>
</feature>
<dbReference type="GO" id="GO:0031177">
    <property type="term" value="F:phosphopantetheine binding"/>
    <property type="evidence" value="ECO:0007669"/>
    <property type="project" value="TreeGrafter"/>
</dbReference>
<organism evidence="3 4">
    <name type="scientific">Nocardia colli</name>
    <dbReference type="NCBI Taxonomy" id="2545717"/>
    <lineage>
        <taxon>Bacteria</taxon>
        <taxon>Bacillati</taxon>
        <taxon>Actinomycetota</taxon>
        <taxon>Actinomycetes</taxon>
        <taxon>Mycobacteriales</taxon>
        <taxon>Nocardiaceae</taxon>
        <taxon>Nocardia</taxon>
    </lineage>
</organism>
<dbReference type="PANTHER" id="PTHR45527:SF1">
    <property type="entry name" value="FATTY ACID SYNTHASE"/>
    <property type="match status" value="1"/>
</dbReference>
<dbReference type="NCBIfam" id="TIGR01733">
    <property type="entry name" value="AA-adenyl-dom"/>
    <property type="match status" value="1"/>
</dbReference>
<dbReference type="Proteomes" id="UP000323876">
    <property type="component" value="Unassembled WGS sequence"/>
</dbReference>
<evidence type="ECO:0000313" key="4">
    <source>
        <dbReference type="Proteomes" id="UP000323876"/>
    </source>
</evidence>
<dbReference type="Pfam" id="PF00501">
    <property type="entry name" value="AMP-binding"/>
    <property type="match status" value="1"/>
</dbReference>
<keyword evidence="4" id="KW-1185">Reference proteome</keyword>
<dbReference type="InterPro" id="IPR020845">
    <property type="entry name" value="AMP-binding_CS"/>
</dbReference>
<dbReference type="GO" id="GO:0043041">
    <property type="term" value="P:amino acid activation for nonribosomal peptide biosynthetic process"/>
    <property type="evidence" value="ECO:0007669"/>
    <property type="project" value="TreeGrafter"/>
</dbReference>
<dbReference type="GO" id="GO:0009366">
    <property type="term" value="C:enterobactin synthetase complex"/>
    <property type="evidence" value="ECO:0007669"/>
    <property type="project" value="TreeGrafter"/>
</dbReference>
<dbReference type="Gene3D" id="3.40.50.12780">
    <property type="entry name" value="N-terminal domain of ligase-like"/>
    <property type="match status" value="1"/>
</dbReference>
<feature type="domain" description="AMP-binding enzyme C-terminal" evidence="2">
    <location>
        <begin position="466"/>
        <end position="543"/>
    </location>
</feature>
<evidence type="ECO:0000259" key="2">
    <source>
        <dbReference type="Pfam" id="PF13193"/>
    </source>
</evidence>
<reference evidence="3 4" key="1">
    <citation type="submission" date="2019-09" db="EMBL/GenBank/DDBJ databases">
        <authorList>
            <person name="Wang X."/>
        </authorList>
    </citation>
    <scope>NUCLEOTIDE SEQUENCE [LARGE SCALE GENOMIC DNA]</scope>
    <source>
        <strain evidence="3 4">CICC 11023</strain>
    </source>
</reference>
<protein>
    <submittedName>
        <fullName evidence="3">Amino acid adenylation domain-containing protein</fullName>
    </submittedName>
</protein>
<dbReference type="GO" id="GO:0005829">
    <property type="term" value="C:cytosol"/>
    <property type="evidence" value="ECO:0007669"/>
    <property type="project" value="TreeGrafter"/>
</dbReference>
<evidence type="ECO:0000313" key="3">
    <source>
        <dbReference type="EMBL" id="KAA8883806.1"/>
    </source>
</evidence>
<dbReference type="GO" id="GO:0009239">
    <property type="term" value="P:enterobactin biosynthetic process"/>
    <property type="evidence" value="ECO:0007669"/>
    <property type="project" value="TreeGrafter"/>
</dbReference>
<gene>
    <name evidence="3" type="ORF">F3087_36695</name>
</gene>
<sequence length="580" mass="62450">MTSVSNLVKVASGPYTRRIRRPTVIIEGLSGNVEVLLHEQYSVAALELRGRTVERSFRHGIPGLVRAAATRAPGAIAAADGCGELTYRELELRSDRVARLLRTSAPRGRTVAIAVPRGAALLVALLGVLKAGLPYLLVDPSASTARMRQVTEISDCAVALVTGAGRELVVECGLRALDLPRESDTDELDPLPEVPADQPAYVLFTSGSTGAPKGVVVSVRALGNRLEWMRETYGVDADDRILQKTPVSVDVSGWELLLPLIAGARCVFLASAEHRDPVAVAQAVVRHQITICHFVPSMLREFLRWPDAARCTSLRHVFCGGEPLPAPVAREFVATLPAALHNLYGPAEAAIDVTAWTCPSNPADIDAVYIGRPIDNCVLTVLDADGLPVCPGEEGELHIGGVPVAAGYLNRPDLTARAFVAAPEGSSVPRLYRTGDRVRVVDGELEYLGSVDEQVTIRGQRIEPGEIEQHLLADPGVAAAVVVAVDVDDDTTMVAWIQPADTDCEPEALFRRLRACLSQQLPSASVPSRFVRTRRIPLTCNGKQDRAQLRRRAVEQVHARPAVIAQPDGPNPALRQLIRH</sequence>
<dbReference type="Gene3D" id="3.30.300.30">
    <property type="match status" value="1"/>
</dbReference>
<dbReference type="SUPFAM" id="SSF56801">
    <property type="entry name" value="Acetyl-CoA synthetase-like"/>
    <property type="match status" value="1"/>
</dbReference>
<dbReference type="InterPro" id="IPR025110">
    <property type="entry name" value="AMP-bd_C"/>
</dbReference>
<dbReference type="PROSITE" id="PS00455">
    <property type="entry name" value="AMP_BINDING"/>
    <property type="match status" value="1"/>
</dbReference>
<evidence type="ECO:0000259" key="1">
    <source>
        <dbReference type="Pfam" id="PF00501"/>
    </source>
</evidence>
<dbReference type="EMBL" id="VXLC01000025">
    <property type="protein sequence ID" value="KAA8883806.1"/>
    <property type="molecule type" value="Genomic_DNA"/>
</dbReference>
<comment type="caution">
    <text evidence="3">The sequence shown here is derived from an EMBL/GenBank/DDBJ whole genome shotgun (WGS) entry which is preliminary data.</text>
</comment>
<accession>A0A5N0E4C6</accession>
<dbReference type="InterPro" id="IPR042099">
    <property type="entry name" value="ANL_N_sf"/>
</dbReference>
<dbReference type="InterPro" id="IPR045851">
    <property type="entry name" value="AMP-bd_C_sf"/>
</dbReference>
<dbReference type="OrthoDB" id="2472181at2"/>
<dbReference type="InterPro" id="IPR000873">
    <property type="entry name" value="AMP-dep_synth/lig_dom"/>
</dbReference>
<dbReference type="InterPro" id="IPR010071">
    <property type="entry name" value="AA_adenyl_dom"/>
</dbReference>
<dbReference type="GO" id="GO:0047527">
    <property type="term" value="F:2,3-dihydroxybenzoate-serine ligase activity"/>
    <property type="evidence" value="ECO:0007669"/>
    <property type="project" value="TreeGrafter"/>
</dbReference>
<proteinExistence type="predicted"/>